<dbReference type="PRINTS" id="PR00724">
    <property type="entry name" value="CRBOXYPTASEC"/>
</dbReference>
<dbReference type="EC" id="3.4.16.-" evidence="2"/>
<evidence type="ECO:0000256" key="1">
    <source>
        <dbReference type="ARBA" id="ARBA00009431"/>
    </source>
</evidence>
<dbReference type="GO" id="GO:0004185">
    <property type="term" value="F:serine-type carboxypeptidase activity"/>
    <property type="evidence" value="ECO:0007669"/>
    <property type="project" value="UniProtKB-UniRule"/>
</dbReference>
<comment type="similarity">
    <text evidence="1 2">Belongs to the peptidase S10 family.</text>
</comment>
<dbReference type="InterPro" id="IPR029058">
    <property type="entry name" value="AB_hydrolase_fold"/>
</dbReference>
<comment type="caution">
    <text evidence="3">The sequence shown here is derived from an EMBL/GenBank/DDBJ whole genome shotgun (WGS) entry which is preliminary data.</text>
</comment>
<dbReference type="AlphaFoldDB" id="A0AAN4Z533"/>
<accession>A0AAN4Z533</accession>
<dbReference type="EMBL" id="BTRK01000002">
    <property type="protein sequence ID" value="GMR34478.1"/>
    <property type="molecule type" value="Genomic_DNA"/>
</dbReference>
<feature type="non-terminal residue" evidence="3">
    <location>
        <position position="1"/>
    </location>
</feature>
<dbReference type="PROSITE" id="PS00131">
    <property type="entry name" value="CARBOXYPEPT_SER_SER"/>
    <property type="match status" value="1"/>
</dbReference>
<dbReference type="GO" id="GO:0006508">
    <property type="term" value="P:proteolysis"/>
    <property type="evidence" value="ECO:0007669"/>
    <property type="project" value="UniProtKB-KW"/>
</dbReference>
<proteinExistence type="inferred from homology"/>
<dbReference type="Gene3D" id="3.40.50.1820">
    <property type="entry name" value="alpha/beta hydrolase"/>
    <property type="match status" value="1"/>
</dbReference>
<sequence>SSLLAFLLEHGPYLLDSTGNLTYNDFSWNQYANVLYLESPTGVGFSYSTDGSNRFTDDNSTAILNMKALEEFMTRVHPQYATRDFYLTGESYAGVYIPYLSRAILNHTRIGQFSNTNFKGITMGNAAVDNFSGSIAAAVQLYSLGMIPEKHGALIFDLWNLVTKEEKDVLDDDKWDVFYEIFSNSSGKLSEDARYDVPLECNLEEDETKWHITKSSTSVECRVENLTETYLNRDDVQIALHVRTEDRSEVHWKLTSLPVFYLYHKTEDTIPVYREIIDSAQPGFRILFFTGDMDLVCPPLQVAFGARRIAKQNGMSDVTTTAEWRYLGDFGGARTTYQAKNSGVIMDVITVRGAGHLVPTSQPDRAFQIINNFISTEVEMVEYSRTIPRQ</sequence>
<evidence type="ECO:0000256" key="2">
    <source>
        <dbReference type="RuleBase" id="RU361156"/>
    </source>
</evidence>
<dbReference type="PANTHER" id="PTHR11802:SF418">
    <property type="entry name" value="SERINE CARBOXYPEPTIDASE CTSA-1.1"/>
    <property type="match status" value="1"/>
</dbReference>
<dbReference type="InterPro" id="IPR018202">
    <property type="entry name" value="Ser_caboxypep_ser_AS"/>
</dbReference>
<dbReference type="Pfam" id="PF00450">
    <property type="entry name" value="Peptidase_S10"/>
    <property type="match status" value="1"/>
</dbReference>
<dbReference type="SUPFAM" id="SSF53474">
    <property type="entry name" value="alpha/beta-Hydrolases"/>
    <property type="match status" value="1"/>
</dbReference>
<reference evidence="4" key="1">
    <citation type="submission" date="2022-10" db="EMBL/GenBank/DDBJ databases">
        <title>Genome assembly of Pristionchus species.</title>
        <authorList>
            <person name="Yoshida K."/>
            <person name="Sommer R.J."/>
        </authorList>
    </citation>
    <scope>NUCLEOTIDE SEQUENCE [LARGE SCALE GENOMIC DNA]</scope>
    <source>
        <strain evidence="4">RS5460</strain>
    </source>
</reference>
<dbReference type="PANTHER" id="PTHR11802">
    <property type="entry name" value="SERINE PROTEASE FAMILY S10 SERINE CARBOXYPEPTIDASE"/>
    <property type="match status" value="1"/>
</dbReference>
<protein>
    <recommendedName>
        <fullName evidence="2">Carboxypeptidase</fullName>
        <ecNumber evidence="2">3.4.16.-</ecNumber>
    </recommendedName>
</protein>
<keyword evidence="2" id="KW-0645">Protease</keyword>
<evidence type="ECO:0000313" key="4">
    <source>
        <dbReference type="Proteomes" id="UP001328107"/>
    </source>
</evidence>
<dbReference type="InterPro" id="IPR001563">
    <property type="entry name" value="Peptidase_S10"/>
</dbReference>
<keyword evidence="4" id="KW-1185">Reference proteome</keyword>
<keyword evidence="2" id="KW-0121">Carboxypeptidase</keyword>
<dbReference type="Proteomes" id="UP001328107">
    <property type="component" value="Unassembled WGS sequence"/>
</dbReference>
<keyword evidence="2" id="KW-0378">Hydrolase</keyword>
<gene>
    <name evidence="3" type="ORF">PMAYCL1PPCAC_04673</name>
</gene>
<organism evidence="3 4">
    <name type="scientific">Pristionchus mayeri</name>
    <dbReference type="NCBI Taxonomy" id="1317129"/>
    <lineage>
        <taxon>Eukaryota</taxon>
        <taxon>Metazoa</taxon>
        <taxon>Ecdysozoa</taxon>
        <taxon>Nematoda</taxon>
        <taxon>Chromadorea</taxon>
        <taxon>Rhabditida</taxon>
        <taxon>Rhabditina</taxon>
        <taxon>Diplogasteromorpha</taxon>
        <taxon>Diplogasteroidea</taxon>
        <taxon>Neodiplogasteridae</taxon>
        <taxon>Pristionchus</taxon>
    </lineage>
</organism>
<evidence type="ECO:0000313" key="3">
    <source>
        <dbReference type="EMBL" id="GMR34478.1"/>
    </source>
</evidence>
<name>A0AAN4Z533_9BILA</name>